<keyword evidence="2" id="KW-1185">Reference proteome</keyword>
<protein>
    <recommendedName>
        <fullName evidence="3">Transposase</fullName>
    </recommendedName>
</protein>
<dbReference type="AlphaFoldDB" id="A0A1M7FDD9"/>
<proteinExistence type="predicted"/>
<dbReference type="EMBL" id="FRAS01000030">
    <property type="protein sequence ID" value="SHM01985.1"/>
    <property type="molecule type" value="Genomic_DNA"/>
</dbReference>
<accession>A0A1M7FDD9</accession>
<dbReference type="Proteomes" id="UP000183947">
    <property type="component" value="Unassembled WGS sequence"/>
</dbReference>
<reference evidence="2" key="1">
    <citation type="submission" date="2016-11" db="EMBL/GenBank/DDBJ databases">
        <authorList>
            <person name="Varghese N."/>
            <person name="Submissions S."/>
        </authorList>
    </citation>
    <scope>NUCLEOTIDE SEQUENCE [LARGE SCALE GENOMIC DNA]</scope>
    <source>
        <strain evidence="2">DSM 18569</strain>
    </source>
</reference>
<dbReference type="STRING" id="1121959.SAMN02746009_03805"/>
<gene>
    <name evidence="1" type="ORF">SAMN02746009_03805</name>
</gene>
<sequence length="45" mass="5118">MSTYQHIAQRAGHVPVRQLCRVLHIAPSAHYAWCRRQGQPVPEPA</sequence>
<evidence type="ECO:0000313" key="2">
    <source>
        <dbReference type="Proteomes" id="UP000183947"/>
    </source>
</evidence>
<evidence type="ECO:0000313" key="1">
    <source>
        <dbReference type="EMBL" id="SHM01985.1"/>
    </source>
</evidence>
<organism evidence="1 2">
    <name type="scientific">Hymenobacter psychrotolerans DSM 18569</name>
    <dbReference type="NCBI Taxonomy" id="1121959"/>
    <lineage>
        <taxon>Bacteria</taxon>
        <taxon>Pseudomonadati</taxon>
        <taxon>Bacteroidota</taxon>
        <taxon>Cytophagia</taxon>
        <taxon>Cytophagales</taxon>
        <taxon>Hymenobacteraceae</taxon>
        <taxon>Hymenobacter</taxon>
    </lineage>
</organism>
<name>A0A1M7FDD9_9BACT</name>
<evidence type="ECO:0008006" key="3">
    <source>
        <dbReference type="Google" id="ProtNLM"/>
    </source>
</evidence>
<feature type="non-terminal residue" evidence="1">
    <location>
        <position position="45"/>
    </location>
</feature>